<feature type="transmembrane region" description="Helical" evidence="2">
    <location>
        <begin position="6"/>
        <end position="25"/>
    </location>
</feature>
<keyword evidence="4" id="KW-1185">Reference proteome</keyword>
<dbReference type="AlphaFoldDB" id="A0AAW5E316"/>
<evidence type="ECO:0000313" key="3">
    <source>
        <dbReference type="EMBL" id="MCH1623756.1"/>
    </source>
</evidence>
<evidence type="ECO:0000313" key="4">
    <source>
        <dbReference type="Proteomes" id="UP001431131"/>
    </source>
</evidence>
<proteinExistence type="predicted"/>
<feature type="region of interest" description="Disordered" evidence="1">
    <location>
        <begin position="123"/>
        <end position="151"/>
    </location>
</feature>
<organism evidence="3 4">
    <name type="scientific">Fredinandcohnia quinoae</name>
    <dbReference type="NCBI Taxonomy" id="2918902"/>
    <lineage>
        <taxon>Bacteria</taxon>
        <taxon>Bacillati</taxon>
        <taxon>Bacillota</taxon>
        <taxon>Bacilli</taxon>
        <taxon>Bacillales</taxon>
        <taxon>Bacillaceae</taxon>
        <taxon>Fredinandcohnia</taxon>
    </lineage>
</organism>
<dbReference type="RefSeq" id="WP_240251725.1">
    <property type="nucleotide sequence ID" value="NZ_JAKTTI010000001.1"/>
</dbReference>
<evidence type="ECO:0000256" key="1">
    <source>
        <dbReference type="SAM" id="MobiDB-lite"/>
    </source>
</evidence>
<reference evidence="3" key="1">
    <citation type="submission" date="2022-02" db="EMBL/GenBank/DDBJ databases">
        <title>Fredinandcohnia quinoae sp. nov. isolated from Chenopodium quinoa seeds.</title>
        <authorList>
            <person name="Saati-Santamaria Z."/>
            <person name="Flores-Felix J.D."/>
            <person name="Igual J.M."/>
            <person name="Velazquez E."/>
            <person name="Garcia-Fraile P."/>
            <person name="Martinez-Molina E."/>
        </authorList>
    </citation>
    <scope>NUCLEOTIDE SEQUENCE</scope>
    <source>
        <strain evidence="3">SECRCQ15</strain>
    </source>
</reference>
<keyword evidence="2" id="KW-0472">Membrane</keyword>
<sequence length="197" mass="22860">MTTFLFILCFTLFAIVFFLIILLFLKLSHIKELEKKQSNLLNEMESAITAYVLEIKEENEVFLQKLQNVKKNDETNERKKQNNNQGKKSNAKKVSEQSRLQITENELTNEDISDLLPTYKIEENNETNLQEENVSNSESNNPKKNVETENGEELDIPTLVTQVIMLRKQGLSIEEIAKKFNKGTTELELLLKIHQNE</sequence>
<protein>
    <submittedName>
        <fullName evidence="3">Uncharacterized protein</fullName>
    </submittedName>
</protein>
<dbReference type="EMBL" id="JAKTTI010000001">
    <property type="protein sequence ID" value="MCH1623756.1"/>
    <property type="molecule type" value="Genomic_DNA"/>
</dbReference>
<name>A0AAW5E316_9BACI</name>
<gene>
    <name evidence="3" type="ORF">MJG50_00340</name>
</gene>
<feature type="compositionally biased region" description="Low complexity" evidence="1">
    <location>
        <begin position="126"/>
        <end position="143"/>
    </location>
</feature>
<dbReference type="Proteomes" id="UP001431131">
    <property type="component" value="Unassembled WGS sequence"/>
</dbReference>
<feature type="region of interest" description="Disordered" evidence="1">
    <location>
        <begin position="72"/>
        <end position="99"/>
    </location>
</feature>
<keyword evidence="2" id="KW-1133">Transmembrane helix</keyword>
<comment type="caution">
    <text evidence="3">The sequence shown here is derived from an EMBL/GenBank/DDBJ whole genome shotgun (WGS) entry which is preliminary data.</text>
</comment>
<keyword evidence="2" id="KW-0812">Transmembrane</keyword>
<evidence type="ECO:0000256" key="2">
    <source>
        <dbReference type="SAM" id="Phobius"/>
    </source>
</evidence>
<accession>A0AAW5E316</accession>